<dbReference type="SMART" id="SM00184">
    <property type="entry name" value="RING"/>
    <property type="match status" value="1"/>
</dbReference>
<dbReference type="PROSITE" id="PS50089">
    <property type="entry name" value="ZF_RING_2"/>
    <property type="match status" value="1"/>
</dbReference>
<protein>
    <submittedName>
        <fullName evidence="8">Uncharacterized protein</fullName>
    </submittedName>
</protein>
<keyword evidence="3" id="KW-0862">Zinc</keyword>
<dbReference type="SMART" id="SM00464">
    <property type="entry name" value="LON"/>
    <property type="match status" value="1"/>
</dbReference>
<evidence type="ECO:0000313" key="11">
    <source>
        <dbReference type="Proteomes" id="UP000290189"/>
    </source>
</evidence>
<evidence type="ECO:0000313" key="10">
    <source>
        <dbReference type="Proteomes" id="UP000039324"/>
    </source>
</evidence>
<sequence>MASLATADFECSICLELLFDPVTIPCGHTLCRVCLMRSLNEKLQCPLCRHDCQVNALNHPGTTLIATLLYKLFPTEMAIREQDAIVRKRCYKRRLPVYFTSHCSFPNANVQFYVFESRYQSMVTQAMSSTKEFVSVFAIDESTEQNQPPCCARIGSVISIREIRTEVEGRWFVDGRVTEVVRVSDMEPVPDAFGLVSAEISSMHEDSGPGGIADMAAHCKHVISDFQRENPNWEDMVESSQPPDNPRALAFWAAALVAGPPRFQLQLIEQMSTRKRLEIVTAFLDDVTRRRREANRVRRSDLCLAAGGALLALMLAVVPAMVF</sequence>
<keyword evidence="5" id="KW-0472">Membrane</keyword>
<gene>
    <name evidence="8" type="ORF">PBRA_004686</name>
    <name evidence="9" type="ORF">PLBR_LOCUS674</name>
</gene>
<dbReference type="STRING" id="37360.A0A0G4IL71"/>
<dbReference type="InterPro" id="IPR017907">
    <property type="entry name" value="Znf_RING_CS"/>
</dbReference>
<feature type="domain" description="RING-type" evidence="6">
    <location>
        <begin position="11"/>
        <end position="49"/>
    </location>
</feature>
<dbReference type="EMBL" id="OVEO01000001">
    <property type="protein sequence ID" value="SPQ93459.1"/>
    <property type="molecule type" value="Genomic_DNA"/>
</dbReference>
<organism evidence="8 10">
    <name type="scientific">Plasmodiophora brassicae</name>
    <name type="common">Clubroot disease agent</name>
    <dbReference type="NCBI Taxonomy" id="37360"/>
    <lineage>
        <taxon>Eukaryota</taxon>
        <taxon>Sar</taxon>
        <taxon>Rhizaria</taxon>
        <taxon>Endomyxa</taxon>
        <taxon>Phytomyxea</taxon>
        <taxon>Plasmodiophorida</taxon>
        <taxon>Plasmodiophoridae</taxon>
        <taxon>Plasmodiophora</taxon>
    </lineage>
</organism>
<dbReference type="Gene3D" id="3.30.40.10">
    <property type="entry name" value="Zinc/RING finger domain, C3HC4 (zinc finger)"/>
    <property type="match status" value="1"/>
</dbReference>
<keyword evidence="2 4" id="KW-0863">Zinc-finger</keyword>
<dbReference type="InterPro" id="IPR046336">
    <property type="entry name" value="Lon_prtase_N_sf"/>
</dbReference>
<dbReference type="GO" id="GO:0061630">
    <property type="term" value="F:ubiquitin protein ligase activity"/>
    <property type="evidence" value="ECO:0007669"/>
    <property type="project" value="TreeGrafter"/>
</dbReference>
<reference evidence="8 10" key="1">
    <citation type="submission" date="2015-02" db="EMBL/GenBank/DDBJ databases">
        <authorList>
            <person name="Chooi Y.-H."/>
        </authorList>
    </citation>
    <scope>NUCLEOTIDE SEQUENCE [LARGE SCALE GENOMIC DNA]</scope>
    <source>
        <strain evidence="8">E3</strain>
    </source>
</reference>
<dbReference type="InterPro" id="IPR003111">
    <property type="entry name" value="Lon_prtase_N"/>
</dbReference>
<keyword evidence="10" id="KW-1185">Reference proteome</keyword>
<keyword evidence="1" id="KW-0479">Metal-binding</keyword>
<evidence type="ECO:0000259" key="7">
    <source>
        <dbReference type="PROSITE" id="PS51787"/>
    </source>
</evidence>
<dbReference type="InterPro" id="IPR001841">
    <property type="entry name" value="Znf_RING"/>
</dbReference>
<geneLocation type="mitochondrion" evidence="9"/>
<feature type="transmembrane region" description="Helical" evidence="5">
    <location>
        <begin position="302"/>
        <end position="322"/>
    </location>
</feature>
<dbReference type="GO" id="GO:0008270">
    <property type="term" value="F:zinc ion binding"/>
    <property type="evidence" value="ECO:0007669"/>
    <property type="project" value="UniProtKB-KW"/>
</dbReference>
<dbReference type="OMA" id="PPCCARI"/>
<dbReference type="PROSITE" id="PS51787">
    <property type="entry name" value="LON_N"/>
    <property type="match status" value="1"/>
</dbReference>
<dbReference type="Proteomes" id="UP000290189">
    <property type="component" value="Unassembled WGS sequence"/>
</dbReference>
<dbReference type="AlphaFoldDB" id="A0A0G4IL71"/>
<dbReference type="EMBL" id="CDSF01000046">
    <property type="protein sequence ID" value="CEO95996.1"/>
    <property type="molecule type" value="Genomic_DNA"/>
</dbReference>
<evidence type="ECO:0000256" key="5">
    <source>
        <dbReference type="SAM" id="Phobius"/>
    </source>
</evidence>
<accession>A0A0G4IL71</accession>
<dbReference type="PROSITE" id="PS00518">
    <property type="entry name" value="ZF_RING_1"/>
    <property type="match status" value="1"/>
</dbReference>
<dbReference type="PANTHER" id="PTHR23327">
    <property type="entry name" value="RING FINGER PROTEIN 127"/>
    <property type="match status" value="1"/>
</dbReference>
<dbReference type="InterPro" id="IPR013083">
    <property type="entry name" value="Znf_RING/FYVE/PHD"/>
</dbReference>
<dbReference type="CDD" id="cd16514">
    <property type="entry name" value="RING-HC_LONFs_rpt2"/>
    <property type="match status" value="1"/>
</dbReference>
<keyword evidence="9" id="KW-0496">Mitochondrion</keyword>
<evidence type="ECO:0000313" key="8">
    <source>
        <dbReference type="EMBL" id="CEO95996.1"/>
    </source>
</evidence>
<evidence type="ECO:0000256" key="4">
    <source>
        <dbReference type="PROSITE-ProRule" id="PRU00175"/>
    </source>
</evidence>
<proteinExistence type="predicted"/>
<name>A0A0G4IL71_PLABS</name>
<feature type="domain" description="Lon N-terminal" evidence="7">
    <location>
        <begin position="95"/>
        <end position="288"/>
    </location>
</feature>
<dbReference type="InterPro" id="IPR015947">
    <property type="entry name" value="PUA-like_sf"/>
</dbReference>
<reference evidence="9 11" key="2">
    <citation type="submission" date="2018-03" db="EMBL/GenBank/DDBJ databases">
        <authorList>
            <person name="Fogelqvist J."/>
        </authorList>
    </citation>
    <scope>NUCLEOTIDE SEQUENCE [LARGE SCALE GENOMIC DNA]</scope>
</reference>
<dbReference type="Pfam" id="PF02190">
    <property type="entry name" value="LON_substr_bdg"/>
    <property type="match status" value="1"/>
</dbReference>
<dbReference type="OrthoDB" id="264917at2759"/>
<dbReference type="PANTHER" id="PTHR23327:SF42">
    <property type="entry name" value="LON PEPTIDASE N-TERMINAL DOMAIN AND RING FINGER PROTEIN C14F5.10C"/>
    <property type="match status" value="1"/>
</dbReference>
<evidence type="ECO:0000256" key="3">
    <source>
        <dbReference type="ARBA" id="ARBA00022833"/>
    </source>
</evidence>
<keyword evidence="5" id="KW-1133">Transmembrane helix</keyword>
<evidence type="ECO:0000313" key="9">
    <source>
        <dbReference type="EMBL" id="SPQ93459.1"/>
    </source>
</evidence>
<evidence type="ECO:0000259" key="6">
    <source>
        <dbReference type="PROSITE" id="PS50089"/>
    </source>
</evidence>
<dbReference type="SUPFAM" id="SSF88697">
    <property type="entry name" value="PUA domain-like"/>
    <property type="match status" value="1"/>
</dbReference>
<evidence type="ECO:0000256" key="1">
    <source>
        <dbReference type="ARBA" id="ARBA00022723"/>
    </source>
</evidence>
<evidence type="ECO:0000256" key="2">
    <source>
        <dbReference type="ARBA" id="ARBA00022771"/>
    </source>
</evidence>
<dbReference type="Gene3D" id="2.30.130.40">
    <property type="entry name" value="LON domain-like"/>
    <property type="match status" value="1"/>
</dbReference>
<keyword evidence="5" id="KW-0812">Transmembrane</keyword>
<dbReference type="Pfam" id="PF13923">
    <property type="entry name" value="zf-C3HC4_2"/>
    <property type="match status" value="1"/>
</dbReference>
<dbReference type="Proteomes" id="UP000039324">
    <property type="component" value="Unassembled WGS sequence"/>
</dbReference>
<dbReference type="SUPFAM" id="SSF57850">
    <property type="entry name" value="RING/U-box"/>
    <property type="match status" value="1"/>
</dbReference>